<dbReference type="RefSeq" id="WP_170022248.1">
    <property type="nucleotide sequence ID" value="NZ_JABCSC020000003.1"/>
</dbReference>
<evidence type="ECO:0000256" key="4">
    <source>
        <dbReference type="ARBA" id="ARBA00022475"/>
    </source>
</evidence>
<reference evidence="9 10" key="1">
    <citation type="submission" date="2020-06" db="EMBL/GenBank/DDBJ databases">
        <title>Draft genome of Uliginosibacterium sp. IMCC34675.</title>
        <authorList>
            <person name="Song J."/>
        </authorList>
    </citation>
    <scope>NUCLEOTIDE SEQUENCE [LARGE SCALE GENOMIC DNA]</scope>
    <source>
        <strain evidence="9 10">IMCC34675</strain>
    </source>
</reference>
<keyword evidence="10" id="KW-1185">Reference proteome</keyword>
<sequence>MPAFPHRRDLAQTLLSVTLTCGLLLASLWVLSPFLLALTWATMIVVASWPLMLRLEKRLWGRRSLAVLALIGILLLALFLPFMAAITTLLDHSDQLIALVSNVEGMKVPSAPAWLAGLPLAGPRLAELWGQFAELGAQGLAAKVVPHLGSLSKWFAARIGGLGLILLQILLAIVLAAILYMNGEATAATLRRFAHKLGGKRGESMLELGVGAIRGVALGVGVTAVVQALLGGIGLLISGIPMAAVLTALMLILCIAQLGVLPVLAPAVIWLYSTDQSGMGTFLLVWTLVVVNLDNVLRPWLIRLGADLPLLLILAGVIGGLMSFGLLGIFLGPLLLAISYTLAGSWLAEDEAPNTSAPLLSEPVAVAVVDAAQAAD</sequence>
<feature type="transmembrane region" description="Helical" evidence="8">
    <location>
        <begin position="215"/>
        <end position="237"/>
    </location>
</feature>
<keyword evidence="4" id="KW-1003">Cell membrane</keyword>
<gene>
    <name evidence="9" type="primary">ydiK</name>
    <name evidence="9" type="ORF">HJ583_012595</name>
</gene>
<dbReference type="NCBIfam" id="NF008216">
    <property type="entry name" value="PRK10983.1"/>
    <property type="match status" value="1"/>
</dbReference>
<organism evidence="9 10">
    <name type="scientific">Uliginosibacterium aquaticum</name>
    <dbReference type="NCBI Taxonomy" id="2731212"/>
    <lineage>
        <taxon>Bacteria</taxon>
        <taxon>Pseudomonadati</taxon>
        <taxon>Pseudomonadota</taxon>
        <taxon>Betaproteobacteria</taxon>
        <taxon>Rhodocyclales</taxon>
        <taxon>Zoogloeaceae</taxon>
        <taxon>Uliginosibacterium</taxon>
    </lineage>
</organism>
<dbReference type="PANTHER" id="PTHR21716:SF67">
    <property type="entry name" value="TRANSPORT PROTEIN YDIK-RELATED"/>
    <property type="match status" value="1"/>
</dbReference>
<evidence type="ECO:0000256" key="7">
    <source>
        <dbReference type="ARBA" id="ARBA00023136"/>
    </source>
</evidence>
<keyword evidence="7 8" id="KW-0472">Membrane</keyword>
<feature type="transmembrane region" description="Helical" evidence="8">
    <location>
        <begin position="155"/>
        <end position="181"/>
    </location>
</feature>
<keyword evidence="3" id="KW-0813">Transport</keyword>
<evidence type="ECO:0000256" key="5">
    <source>
        <dbReference type="ARBA" id="ARBA00022692"/>
    </source>
</evidence>
<feature type="transmembrane region" description="Helical" evidence="8">
    <location>
        <begin position="243"/>
        <end position="271"/>
    </location>
</feature>
<keyword evidence="5 8" id="KW-0812">Transmembrane</keyword>
<feature type="transmembrane region" description="Helical" evidence="8">
    <location>
        <begin position="308"/>
        <end position="336"/>
    </location>
</feature>
<comment type="caution">
    <text evidence="9">The sequence shown here is derived from an EMBL/GenBank/DDBJ whole genome shotgun (WGS) entry which is preliminary data.</text>
</comment>
<feature type="transmembrane region" description="Helical" evidence="8">
    <location>
        <begin position="65"/>
        <end position="86"/>
    </location>
</feature>
<comment type="subcellular location">
    <subcellularLocation>
        <location evidence="1">Cell membrane</location>
        <topology evidence="1">Multi-pass membrane protein</topology>
    </subcellularLocation>
</comment>
<dbReference type="EMBL" id="JABCSC020000003">
    <property type="protein sequence ID" value="NSL55870.1"/>
    <property type="molecule type" value="Genomic_DNA"/>
</dbReference>
<evidence type="ECO:0000256" key="1">
    <source>
        <dbReference type="ARBA" id="ARBA00004651"/>
    </source>
</evidence>
<dbReference type="Pfam" id="PF01594">
    <property type="entry name" value="AI-2E_transport"/>
    <property type="match status" value="1"/>
</dbReference>
<evidence type="ECO:0000313" key="10">
    <source>
        <dbReference type="Proteomes" id="UP000778523"/>
    </source>
</evidence>
<evidence type="ECO:0000256" key="8">
    <source>
        <dbReference type="SAM" id="Phobius"/>
    </source>
</evidence>
<evidence type="ECO:0000256" key="3">
    <source>
        <dbReference type="ARBA" id="ARBA00022448"/>
    </source>
</evidence>
<dbReference type="Proteomes" id="UP000778523">
    <property type="component" value="Unassembled WGS sequence"/>
</dbReference>
<feature type="transmembrane region" description="Helical" evidence="8">
    <location>
        <begin position="37"/>
        <end position="53"/>
    </location>
</feature>
<evidence type="ECO:0000256" key="2">
    <source>
        <dbReference type="ARBA" id="ARBA00009773"/>
    </source>
</evidence>
<keyword evidence="6 8" id="KW-1133">Transmembrane helix</keyword>
<dbReference type="PANTHER" id="PTHR21716">
    <property type="entry name" value="TRANSMEMBRANE PROTEIN"/>
    <property type="match status" value="1"/>
</dbReference>
<dbReference type="InterPro" id="IPR002549">
    <property type="entry name" value="AI-2E-like"/>
</dbReference>
<comment type="similarity">
    <text evidence="2">Belongs to the autoinducer-2 exporter (AI-2E) (TC 2.A.86) family.</text>
</comment>
<accession>A0ABX2IPD1</accession>
<name>A0ABX2IPD1_9RHOO</name>
<protein>
    <submittedName>
        <fullName evidence="9">AI-2E family transporter YdiK</fullName>
    </submittedName>
</protein>
<evidence type="ECO:0000256" key="6">
    <source>
        <dbReference type="ARBA" id="ARBA00022989"/>
    </source>
</evidence>
<feature type="transmembrane region" description="Helical" evidence="8">
    <location>
        <begin position="12"/>
        <end position="31"/>
    </location>
</feature>
<evidence type="ECO:0000313" key="9">
    <source>
        <dbReference type="EMBL" id="NSL55870.1"/>
    </source>
</evidence>
<proteinExistence type="inferred from homology"/>